<feature type="domain" description="Zinc finger Mcm10/DnaG-type" evidence="9">
    <location>
        <begin position="528"/>
        <end position="573"/>
    </location>
</feature>
<dbReference type="Proteomes" id="UP000324241">
    <property type="component" value="Unassembled WGS sequence"/>
</dbReference>
<dbReference type="PANTHER" id="PTHR13454">
    <property type="entry name" value="PROTEIN MCM10 HOMOLOG"/>
    <property type="match status" value="1"/>
</dbReference>
<dbReference type="Gene3D" id="2.40.50.140">
    <property type="entry name" value="Nucleic acid-binding proteins"/>
    <property type="match status" value="1"/>
</dbReference>
<dbReference type="RefSeq" id="XP_033425508.1">
    <property type="nucleotide sequence ID" value="XM_033572193.1"/>
</dbReference>
<dbReference type="InterPro" id="IPR015408">
    <property type="entry name" value="Znf_Mcm10/DnaG"/>
</dbReference>
<keyword evidence="3" id="KW-0235">DNA replication</keyword>
<protein>
    <submittedName>
        <fullName evidence="12">Uncharacterized protein</fullName>
    </submittedName>
</protein>
<feature type="compositionally biased region" description="Basic residues" evidence="8">
    <location>
        <begin position="24"/>
        <end position="33"/>
    </location>
</feature>
<keyword evidence="5" id="KW-0863">Zinc-finger</keyword>
<evidence type="ECO:0000256" key="8">
    <source>
        <dbReference type="SAM" id="MobiDB-lite"/>
    </source>
</evidence>
<keyword evidence="13" id="KW-1185">Reference proteome</keyword>
<dbReference type="Pfam" id="PF09329">
    <property type="entry name" value="zf-primase"/>
    <property type="match status" value="1"/>
</dbReference>
<proteinExistence type="inferred from homology"/>
<dbReference type="GO" id="GO:0043596">
    <property type="term" value="C:nuclear replication fork"/>
    <property type="evidence" value="ECO:0007669"/>
    <property type="project" value="TreeGrafter"/>
</dbReference>
<dbReference type="AlphaFoldDB" id="A0A4S3JUE3"/>
<feature type="compositionally biased region" description="Polar residues" evidence="8">
    <location>
        <begin position="44"/>
        <end position="54"/>
    </location>
</feature>
<accession>A0A4S3JUE3</accession>
<reference evidence="12 13" key="1">
    <citation type="submission" date="2019-03" db="EMBL/GenBank/DDBJ databases">
        <title>The genome sequence of a newly discovered highly antifungal drug resistant Aspergillus species, Aspergillus tanneri NIH 1004.</title>
        <authorList>
            <person name="Mounaud S."/>
            <person name="Singh I."/>
            <person name="Joardar V."/>
            <person name="Pakala S."/>
            <person name="Pakala S."/>
            <person name="Venepally P."/>
            <person name="Hoover J."/>
            <person name="Nierman W."/>
            <person name="Chung J."/>
            <person name="Losada L."/>
        </authorList>
    </citation>
    <scope>NUCLEOTIDE SEQUENCE [LARGE SCALE GENOMIC DNA]</scope>
    <source>
        <strain evidence="12 13">NIH1004</strain>
    </source>
</reference>
<feature type="compositionally biased region" description="Low complexity" evidence="8">
    <location>
        <begin position="788"/>
        <end position="798"/>
    </location>
</feature>
<organism evidence="12 13">
    <name type="scientific">Aspergillus tanneri</name>
    <dbReference type="NCBI Taxonomy" id="1220188"/>
    <lineage>
        <taxon>Eukaryota</taxon>
        <taxon>Fungi</taxon>
        <taxon>Dikarya</taxon>
        <taxon>Ascomycota</taxon>
        <taxon>Pezizomycotina</taxon>
        <taxon>Eurotiomycetes</taxon>
        <taxon>Eurotiomycetidae</taxon>
        <taxon>Eurotiales</taxon>
        <taxon>Aspergillaceae</taxon>
        <taxon>Aspergillus</taxon>
        <taxon>Aspergillus subgen. Circumdati</taxon>
    </lineage>
</organism>
<feature type="compositionally biased region" description="Acidic residues" evidence="8">
    <location>
        <begin position="801"/>
        <end position="810"/>
    </location>
</feature>
<evidence type="ECO:0000256" key="7">
    <source>
        <dbReference type="ARBA" id="ARBA00023242"/>
    </source>
</evidence>
<evidence type="ECO:0000256" key="6">
    <source>
        <dbReference type="ARBA" id="ARBA00022833"/>
    </source>
</evidence>
<dbReference type="VEuPathDB" id="FungiDB:EYZ11_001546"/>
<sequence>MVSMVETSWPPKSPREALLSSPSGRKKYQKMLQRRAENLGSPLKHSTPTPNLRTKTQRLLDDGMDELDEDEDEETLHLKLEAIKAQLRLKQLQKSRGKSSTAGSGTHEVDKTFSRPTSAISFTSQPSDFTAKSPGARFQSDEVQVPLSPTRRPVVATESVSPRRVILGIDKGRKGGEVSLKRPPMSKTTTRPTSRLGSRDGLGSHTQPLADGEAKKIKSFSERMAESRSTDKLRRERVERSQANRSVAFQFDKAEMEAFKAAAAETRATSPVRSPTRRRQAESFSREDVLRSFQGNSPAALRRSQTAPSARKHGNADPAESRSYFHRRNHKSESSAPSSQASSFTKASSDESVGGRELDLDKTPDSSKFESFSSLHLSNRILPHSFLSRTLADKKVLQIPDLLRTVKGPAFELPEDIDGDYVVFGIVASKSEPKQVKESKNVSAKENDPFDDGLQNTNQYMAITLTDLKWTIDLFLFDTAFPRYYRLSEGIVIAILNPTIMPPPRHKLDTNKFSLSISSSDDTVLEVGFAQDIGFCKAVKKDGKTCHSWVDGRKTEFCDFHVDLQVRRTQAQRMGVNSGTGMFGPGGRSGPRTGFFGGGKRGDYKSGLKANGAQYDMQTQSVYYIAPAPKTSHDASHPFSNRPRGQSAASLIDADHDDPFIAAGMMSRGSESKEERFRKRLLEQKRERDIAQKLSTSRGPGIGADYLRARQAENAPSSPSVKQMQNKSNADATSQVQNLGLGGLRKAGNVKLSPLKRAHDGDKSHGSVKKTRFITAKGIKEAGRDSLGGKTEAATTKTTYDDDDDDLEII</sequence>
<feature type="region of interest" description="Disordered" evidence="8">
    <location>
        <begin position="745"/>
        <end position="810"/>
    </location>
</feature>
<evidence type="ECO:0000256" key="5">
    <source>
        <dbReference type="ARBA" id="ARBA00022771"/>
    </source>
</evidence>
<feature type="compositionally biased region" description="Polar residues" evidence="8">
    <location>
        <begin position="714"/>
        <end position="733"/>
    </location>
</feature>
<evidence type="ECO:0000259" key="9">
    <source>
        <dbReference type="Pfam" id="PF09329"/>
    </source>
</evidence>
<dbReference type="GO" id="GO:0006270">
    <property type="term" value="P:DNA replication initiation"/>
    <property type="evidence" value="ECO:0007669"/>
    <property type="project" value="InterPro"/>
</dbReference>
<dbReference type="Pfam" id="PF22379">
    <property type="entry name" value="OB_MCM10"/>
    <property type="match status" value="1"/>
</dbReference>
<dbReference type="STRING" id="1220188.A0A4S3JUE3"/>
<feature type="compositionally biased region" description="Polar residues" evidence="8">
    <location>
        <begin position="186"/>
        <end position="196"/>
    </location>
</feature>
<dbReference type="InterPro" id="IPR055065">
    <property type="entry name" value="OB_MCM10"/>
</dbReference>
<dbReference type="GO" id="GO:0008270">
    <property type="term" value="F:zinc ion binding"/>
    <property type="evidence" value="ECO:0007669"/>
    <property type="project" value="UniProtKB-KW"/>
</dbReference>
<feature type="compositionally biased region" description="Basic and acidic residues" evidence="8">
    <location>
        <begin position="353"/>
        <end position="366"/>
    </location>
</feature>
<dbReference type="EMBL" id="QUQM01000007">
    <property type="protein sequence ID" value="KAA8646147.1"/>
    <property type="molecule type" value="Genomic_DNA"/>
</dbReference>
<evidence type="ECO:0000256" key="3">
    <source>
        <dbReference type="ARBA" id="ARBA00022705"/>
    </source>
</evidence>
<dbReference type="Proteomes" id="UP000308092">
    <property type="component" value="Unassembled WGS sequence"/>
</dbReference>
<evidence type="ECO:0000313" key="11">
    <source>
        <dbReference type="EMBL" id="KAA8646147.1"/>
    </source>
</evidence>
<comment type="caution">
    <text evidence="12">The sequence shown here is derived from an EMBL/GenBank/DDBJ whole genome shotgun (WGS) entry which is preliminary data.</text>
</comment>
<feature type="compositionally biased region" description="Basic and acidic residues" evidence="8">
    <location>
        <begin position="170"/>
        <end position="180"/>
    </location>
</feature>
<keyword evidence="7" id="KW-0539">Nucleus</keyword>
<feature type="region of interest" description="Disordered" evidence="8">
    <location>
        <begin position="712"/>
        <end position="733"/>
    </location>
</feature>
<feature type="domain" description="MCM10 OB-fold" evidence="10">
    <location>
        <begin position="372"/>
        <end position="521"/>
    </location>
</feature>
<dbReference type="EMBL" id="SOSA01000029">
    <property type="protein sequence ID" value="THC98995.1"/>
    <property type="molecule type" value="Genomic_DNA"/>
</dbReference>
<gene>
    <name evidence="11" type="ORF">ATNIH1004_007573</name>
    <name evidence="12" type="ORF">EYZ11_001546</name>
</gene>
<feature type="compositionally biased region" description="Polar residues" evidence="8">
    <location>
        <begin position="293"/>
        <end position="308"/>
    </location>
</feature>
<feature type="compositionally biased region" description="Low complexity" evidence="8">
    <location>
        <begin position="334"/>
        <end position="347"/>
    </location>
</feature>
<dbReference type="InterPro" id="IPR012340">
    <property type="entry name" value="NA-bd_OB-fold"/>
</dbReference>
<keyword evidence="4" id="KW-0479">Metal-binding</keyword>
<evidence type="ECO:0000313" key="13">
    <source>
        <dbReference type="Proteomes" id="UP000308092"/>
    </source>
</evidence>
<evidence type="ECO:0000313" key="12">
    <source>
        <dbReference type="EMBL" id="THC98995.1"/>
    </source>
</evidence>
<dbReference type="GO" id="GO:0003697">
    <property type="term" value="F:single-stranded DNA binding"/>
    <property type="evidence" value="ECO:0007669"/>
    <property type="project" value="InterPro"/>
</dbReference>
<evidence type="ECO:0000256" key="4">
    <source>
        <dbReference type="ARBA" id="ARBA00022723"/>
    </source>
</evidence>
<evidence type="ECO:0000259" key="10">
    <source>
        <dbReference type="Pfam" id="PF22379"/>
    </source>
</evidence>
<evidence type="ECO:0000313" key="14">
    <source>
        <dbReference type="Proteomes" id="UP000324241"/>
    </source>
</evidence>
<dbReference type="PANTHER" id="PTHR13454:SF11">
    <property type="entry name" value="PROTEIN MCM10 HOMOLOG"/>
    <property type="match status" value="1"/>
</dbReference>
<feature type="region of interest" description="Disordered" evidence="8">
    <location>
        <begin position="1"/>
        <end position="58"/>
    </location>
</feature>
<name>A0A4S3JUE3_9EURO</name>
<feature type="compositionally biased region" description="Basic and acidic residues" evidence="8">
    <location>
        <begin position="279"/>
        <end position="290"/>
    </location>
</feature>
<evidence type="ECO:0000256" key="2">
    <source>
        <dbReference type="ARBA" id="ARBA00009679"/>
    </source>
</evidence>
<reference evidence="11 14" key="2">
    <citation type="submission" date="2019-08" db="EMBL/GenBank/DDBJ databases">
        <title>The genome sequence of a newly discovered highly antifungal drug resistant Aspergillus species, Aspergillus tanneri NIH 1004.</title>
        <authorList>
            <person name="Mounaud S."/>
            <person name="Singh I."/>
            <person name="Joardar V."/>
            <person name="Pakala S."/>
            <person name="Pakala S."/>
            <person name="Venepally P."/>
            <person name="Chung J.K."/>
            <person name="Losada L."/>
            <person name="Nierman W.C."/>
        </authorList>
    </citation>
    <scope>NUCLEOTIDE SEQUENCE [LARGE SCALE GENOMIC DNA]</scope>
    <source>
        <strain evidence="11 14">NIH1004</strain>
    </source>
</reference>
<dbReference type="FunFam" id="2.40.50.140:FF:000174">
    <property type="entry name" value="DNA replication licensing factor mcm10"/>
    <property type="match status" value="1"/>
</dbReference>
<dbReference type="InterPro" id="IPR040184">
    <property type="entry name" value="Mcm10"/>
</dbReference>
<evidence type="ECO:0000256" key="1">
    <source>
        <dbReference type="ARBA" id="ARBA00004123"/>
    </source>
</evidence>
<feature type="compositionally biased region" description="Low complexity" evidence="8">
    <location>
        <begin position="259"/>
        <end position="268"/>
    </location>
</feature>
<feature type="region of interest" description="Disordered" evidence="8">
    <location>
        <begin position="90"/>
        <end position="246"/>
    </location>
</feature>
<dbReference type="GO" id="GO:0003688">
    <property type="term" value="F:DNA replication origin binding"/>
    <property type="evidence" value="ECO:0007669"/>
    <property type="project" value="TreeGrafter"/>
</dbReference>
<feature type="compositionally biased region" description="Polar residues" evidence="8">
    <location>
        <begin position="114"/>
        <end position="130"/>
    </location>
</feature>
<feature type="region of interest" description="Disordered" evidence="8">
    <location>
        <begin position="259"/>
        <end position="366"/>
    </location>
</feature>
<feature type="compositionally biased region" description="Basic and acidic residues" evidence="8">
    <location>
        <begin position="212"/>
        <end position="242"/>
    </location>
</feature>
<dbReference type="OrthoDB" id="273123at2759"/>
<comment type="similarity">
    <text evidence="2">Belongs to the MCM10 family.</text>
</comment>
<comment type="subcellular location">
    <subcellularLocation>
        <location evidence="1">Nucleus</location>
    </subcellularLocation>
</comment>
<keyword evidence="6" id="KW-0862">Zinc</keyword>
<dbReference type="GeneID" id="54330275"/>